<dbReference type="Pfam" id="PF11139">
    <property type="entry name" value="SfLAP"/>
    <property type="match status" value="1"/>
</dbReference>
<feature type="transmembrane region" description="Helical" evidence="1">
    <location>
        <begin position="27"/>
        <end position="50"/>
    </location>
</feature>
<feature type="transmembrane region" description="Helical" evidence="1">
    <location>
        <begin position="62"/>
        <end position="87"/>
    </location>
</feature>
<name>A0A5S4FCK1_9ACTN</name>
<keyword evidence="3" id="KW-1185">Reference proteome</keyword>
<keyword evidence="1" id="KW-0812">Transmembrane</keyword>
<dbReference type="Proteomes" id="UP000309128">
    <property type="component" value="Unassembled WGS sequence"/>
</dbReference>
<feature type="transmembrane region" description="Helical" evidence="1">
    <location>
        <begin position="93"/>
        <end position="112"/>
    </location>
</feature>
<comment type="caution">
    <text evidence="2">The sequence shown here is derived from an EMBL/GenBank/DDBJ whole genome shotgun (WGS) entry which is preliminary data.</text>
</comment>
<dbReference type="OrthoDB" id="7062264at2"/>
<evidence type="ECO:0000256" key="1">
    <source>
        <dbReference type="SAM" id="Phobius"/>
    </source>
</evidence>
<feature type="transmembrane region" description="Helical" evidence="1">
    <location>
        <begin position="213"/>
        <end position="231"/>
    </location>
</feature>
<dbReference type="InterPro" id="IPR021315">
    <property type="entry name" value="Gap/Sap"/>
</dbReference>
<keyword evidence="1" id="KW-1133">Transmembrane helix</keyword>
<keyword evidence="1" id="KW-0472">Membrane</keyword>
<evidence type="ECO:0000313" key="2">
    <source>
        <dbReference type="EMBL" id="TMR15795.1"/>
    </source>
</evidence>
<reference evidence="2 3" key="1">
    <citation type="submission" date="2019-05" db="EMBL/GenBank/DDBJ databases">
        <title>Draft genome sequence of Nonomuraea turkmeniaca DSM 43926.</title>
        <authorList>
            <person name="Saricaoglu S."/>
            <person name="Isik K."/>
        </authorList>
    </citation>
    <scope>NUCLEOTIDE SEQUENCE [LARGE SCALE GENOMIC DNA]</scope>
    <source>
        <strain evidence="2 3">DSM 43926</strain>
    </source>
</reference>
<accession>A0A5S4FCK1</accession>
<protein>
    <submittedName>
        <fullName evidence="2">GAP family protein</fullName>
    </submittedName>
</protein>
<dbReference type="EMBL" id="VCKY01000096">
    <property type="protein sequence ID" value="TMR15795.1"/>
    <property type="molecule type" value="Genomic_DNA"/>
</dbReference>
<gene>
    <name evidence="2" type="ORF">ETD86_26385</name>
</gene>
<organism evidence="2 3">
    <name type="scientific">Nonomuraea turkmeniaca</name>
    <dbReference type="NCBI Taxonomy" id="103838"/>
    <lineage>
        <taxon>Bacteria</taxon>
        <taxon>Bacillati</taxon>
        <taxon>Actinomycetota</taxon>
        <taxon>Actinomycetes</taxon>
        <taxon>Streptosporangiales</taxon>
        <taxon>Streptosporangiaceae</taxon>
        <taxon>Nonomuraea</taxon>
    </lineage>
</organism>
<proteinExistence type="predicted"/>
<dbReference type="AlphaFoldDB" id="A0A5S4FCK1"/>
<feature type="transmembrane region" description="Helical" evidence="1">
    <location>
        <begin position="171"/>
        <end position="192"/>
    </location>
</feature>
<evidence type="ECO:0000313" key="3">
    <source>
        <dbReference type="Proteomes" id="UP000309128"/>
    </source>
</evidence>
<sequence>MLINTGVSLRIVGSRQETGLSIETMGAVLGLALLDTLSPAVIGITLYLLLARPHRVGALLGVYLGSVATAYFALGALLMLGLGAAVPHVDDTVWAWGQAVLGAALLAGSFFIPDKNPEGASIRARSFAMRSMVMLGLGTWLFEFATAVPYFGALGIMTAAGLPAVQWSPLLGVYVTIMVIPGILLFVAWAALGERMRERFERWQNKLSSGSRTTLRWIVGIAGVLLLLDAAPDQITITMPTPPRS</sequence>
<feature type="transmembrane region" description="Helical" evidence="1">
    <location>
        <begin position="132"/>
        <end position="151"/>
    </location>
</feature>